<proteinExistence type="predicted"/>
<reference evidence="2" key="1">
    <citation type="journal article" date="2019" name="Int. J. Syst. Evol. Microbiol.">
        <title>The Global Catalogue of Microorganisms (GCM) 10K type strain sequencing project: providing services to taxonomists for standard genome sequencing and annotation.</title>
        <authorList>
            <consortium name="The Broad Institute Genomics Platform"/>
            <consortium name="The Broad Institute Genome Sequencing Center for Infectious Disease"/>
            <person name="Wu L."/>
            <person name="Ma J."/>
        </authorList>
    </citation>
    <scope>NUCLEOTIDE SEQUENCE [LARGE SCALE GENOMIC DNA]</scope>
    <source>
        <strain evidence="2">CGMCC 1.16060</strain>
    </source>
</reference>
<dbReference type="PROSITE" id="PS51257">
    <property type="entry name" value="PROKAR_LIPOPROTEIN"/>
    <property type="match status" value="1"/>
</dbReference>
<keyword evidence="2" id="KW-1185">Reference proteome</keyword>
<comment type="caution">
    <text evidence="1">The sequence shown here is derived from an EMBL/GenBank/DDBJ whole genome shotgun (WGS) entry which is preliminary data.</text>
</comment>
<evidence type="ECO:0008006" key="3">
    <source>
        <dbReference type="Google" id="ProtNLM"/>
    </source>
</evidence>
<sequence length="438" mass="48928">MIKKLFLFSVIISQLTISCSSDDNSSSGDNVNAEIEKILKQPYSNLTPAEQKLKLEAESNELLVQLEKSKSTGATDALENLERLLDINSIDLFNGKNNNEVEDILKVSGAYGIYTWNSSQNKWVKTASTSELKFVFPAKESQTTNNANLSVKSVSSDIKIEIEDTYDWETGEIVNDSFYLPKSADATLSIDGSQVATIATSTKYSKEQTPEEYSYKLTFNGGYAWEMGGKTASKSTSSNASLSYNDKNIIKFNAGTTADISSLITDSELAEYKGKANGLVQIMENFVVVSETDIENSVIDEDKLDDIPFPFDFGSKNYYTDRTAYNLKYSQAVAANFNKNTKAILASKKDGTKIADVIMRSEESGTYFPYETWVVVANHPKGGYWENDYNSKVVIKEYTEVLYLKFKDNTEVAMSVYFSEGFDNLNTKFLDFFNSFNN</sequence>
<gene>
    <name evidence="1" type="ORF">GCM10011518_03670</name>
</gene>
<organism evidence="1 2">
    <name type="scientific">Flavobacterium limi</name>
    <dbReference type="NCBI Taxonomy" id="2045105"/>
    <lineage>
        <taxon>Bacteria</taxon>
        <taxon>Pseudomonadati</taxon>
        <taxon>Bacteroidota</taxon>
        <taxon>Flavobacteriia</taxon>
        <taxon>Flavobacteriales</taxon>
        <taxon>Flavobacteriaceae</taxon>
        <taxon>Flavobacterium</taxon>
    </lineage>
</organism>
<accession>A0ABQ1TNX8</accession>
<evidence type="ECO:0000313" key="1">
    <source>
        <dbReference type="EMBL" id="GGE97564.1"/>
    </source>
</evidence>
<protein>
    <recommendedName>
        <fullName evidence="3">Lipoprotein</fullName>
    </recommendedName>
</protein>
<name>A0ABQ1TNX8_9FLAO</name>
<dbReference type="RefSeq" id="WP_163392518.1">
    <property type="nucleotide sequence ID" value="NZ_BMKP01000001.1"/>
</dbReference>
<dbReference type="EMBL" id="BMKP01000001">
    <property type="protein sequence ID" value="GGE97564.1"/>
    <property type="molecule type" value="Genomic_DNA"/>
</dbReference>
<evidence type="ECO:0000313" key="2">
    <source>
        <dbReference type="Proteomes" id="UP000655016"/>
    </source>
</evidence>
<dbReference type="Proteomes" id="UP000655016">
    <property type="component" value="Unassembled WGS sequence"/>
</dbReference>